<feature type="transmembrane region" description="Helical" evidence="2">
    <location>
        <begin position="107"/>
        <end position="126"/>
    </location>
</feature>
<reference evidence="4" key="3">
    <citation type="submission" date="2018-08" db="EMBL/GenBank/DDBJ databases">
        <authorList>
            <person name="Guldener U."/>
        </authorList>
    </citation>
    <scope>NUCLEOTIDE SEQUENCE</scope>
    <source>
        <strain evidence="4">UB2</strain>
    </source>
</reference>
<evidence type="ECO:0000313" key="6">
    <source>
        <dbReference type="Proteomes" id="UP000658997"/>
    </source>
</evidence>
<keyword evidence="2" id="KW-1133">Transmembrane helix</keyword>
<keyword evidence="6" id="KW-1185">Reference proteome</keyword>
<organism evidence="3 5">
    <name type="scientific">Ustilago bromivora</name>
    <dbReference type="NCBI Taxonomy" id="307758"/>
    <lineage>
        <taxon>Eukaryota</taxon>
        <taxon>Fungi</taxon>
        <taxon>Dikarya</taxon>
        <taxon>Basidiomycota</taxon>
        <taxon>Ustilaginomycotina</taxon>
        <taxon>Ustilaginomycetes</taxon>
        <taxon>Ustilaginales</taxon>
        <taxon>Ustilaginaceae</taxon>
        <taxon>Ustilago</taxon>
    </lineage>
</organism>
<keyword evidence="2" id="KW-0812">Transmembrane</keyword>
<proteinExistence type="predicted"/>
<dbReference type="EMBL" id="LT558119">
    <property type="protein sequence ID" value="SAM78379.1"/>
    <property type="molecule type" value="Genomic_DNA"/>
</dbReference>
<dbReference type="InterPro" id="IPR009724">
    <property type="entry name" value="TMEM70"/>
</dbReference>
<dbReference type="Proteomes" id="UP000179920">
    <property type="component" value="Chromosome III"/>
</dbReference>
<gene>
    <name evidence="4" type="ORF">UBRO2_03060</name>
    <name evidence="3" type="ORF">UBRO_02021</name>
</gene>
<dbReference type="PANTHER" id="PTHR13281:SF0">
    <property type="entry name" value="TRANSMEMBRANE PROTEIN 70, MITOCHONDRIAL"/>
    <property type="match status" value="1"/>
</dbReference>
<evidence type="ECO:0000256" key="2">
    <source>
        <dbReference type="SAM" id="Phobius"/>
    </source>
</evidence>
<name>A0A1K0G073_9BASI</name>
<dbReference type="OrthoDB" id="5386199at2759"/>
<dbReference type="EMBL" id="ULHB01000053">
    <property type="protein sequence ID" value="SYW79376.1"/>
    <property type="molecule type" value="Genomic_DNA"/>
</dbReference>
<dbReference type="PANTHER" id="PTHR13281">
    <property type="entry name" value="TRANSMEMBRANE PROTEIN 70, MITOCHONDRIAL"/>
    <property type="match status" value="1"/>
</dbReference>
<reference evidence="5" key="1">
    <citation type="submission" date="2016-04" db="EMBL/GenBank/DDBJ databases">
        <authorList>
            <person name="Guldener U."/>
            <person name="Guldener U."/>
        </authorList>
    </citation>
    <scope>NUCLEOTIDE SEQUENCE [LARGE SCALE GENOMIC DNA]</scope>
    <source>
        <strain evidence="5">UB2112</strain>
    </source>
</reference>
<sequence>MPLLMVGSVRNPIAARRILSSAPRFHTVSRKVPRSSLLSKLRPSSSSILGASQQLHSVGLRTFTATPDRKQPTSPNAASSASSTEAQGKVLATYTGPLASTFTRLKLFSLGSLGLATVLTPILLLAPGEISLAGRVGLCITALATSGVSTALIAWIGTPYVGTMRLLQPSRTRSQGETRKEEDEKVVMELNTVSWRLKRQKTLVYEPHFLRPTSRPFASWEITNSPPPLALSQAEGKEVVKKVAETFDWKTGASLGVWSVRYTPQAQQKGQGEAEPCKMVAKTEVAGKPNRYFNVHEEFLGQDWQVLG</sequence>
<dbReference type="GO" id="GO:0031966">
    <property type="term" value="C:mitochondrial membrane"/>
    <property type="evidence" value="ECO:0007669"/>
    <property type="project" value="TreeGrafter"/>
</dbReference>
<accession>A0A1K0G073</accession>
<evidence type="ECO:0000313" key="4">
    <source>
        <dbReference type="EMBL" id="SYW79376.1"/>
    </source>
</evidence>
<feature type="transmembrane region" description="Helical" evidence="2">
    <location>
        <begin position="132"/>
        <end position="156"/>
    </location>
</feature>
<dbReference type="Proteomes" id="UP000658997">
    <property type="component" value="Unassembled WGS sequence"/>
</dbReference>
<dbReference type="AlphaFoldDB" id="A0A1K0G073"/>
<feature type="region of interest" description="Disordered" evidence="1">
    <location>
        <begin position="64"/>
        <end position="84"/>
    </location>
</feature>
<keyword evidence="2" id="KW-0472">Membrane</keyword>
<protein>
    <submittedName>
        <fullName evidence="3">Uncharacterized protein</fullName>
    </submittedName>
</protein>
<evidence type="ECO:0000313" key="3">
    <source>
        <dbReference type="EMBL" id="SAM78379.1"/>
    </source>
</evidence>
<dbReference type="GO" id="GO:0033615">
    <property type="term" value="P:mitochondrial proton-transporting ATP synthase complex assembly"/>
    <property type="evidence" value="ECO:0007669"/>
    <property type="project" value="TreeGrafter"/>
</dbReference>
<evidence type="ECO:0000256" key="1">
    <source>
        <dbReference type="SAM" id="MobiDB-lite"/>
    </source>
</evidence>
<evidence type="ECO:0000313" key="5">
    <source>
        <dbReference type="Proteomes" id="UP000179920"/>
    </source>
</evidence>
<reference evidence="3" key="2">
    <citation type="submission" date="2016-04" db="EMBL/GenBank/DDBJ databases">
        <authorList>
            <person name="Evans L.H."/>
            <person name="Alamgir A."/>
            <person name="Owens N."/>
            <person name="Weber N.D."/>
            <person name="Virtaneva K."/>
            <person name="Barbian K."/>
            <person name="Babar A."/>
            <person name="Rosenke K."/>
        </authorList>
    </citation>
    <scope>NUCLEOTIDE SEQUENCE</scope>
    <source>
        <strain evidence="3">UB2112</strain>
    </source>
</reference>